<evidence type="ECO:0000259" key="4">
    <source>
        <dbReference type="PROSITE" id="PS50949"/>
    </source>
</evidence>
<evidence type="ECO:0000313" key="5">
    <source>
        <dbReference type="EMBL" id="QQM41777.1"/>
    </source>
</evidence>
<accession>A0A7T7KX18</accession>
<keyword evidence="3" id="KW-0804">Transcription</keyword>
<reference evidence="5 6" key="1">
    <citation type="submission" date="2020-12" db="EMBL/GenBank/DDBJ databases">
        <title>A novel species.</title>
        <authorList>
            <person name="Li K."/>
        </authorList>
    </citation>
    <scope>NUCLEOTIDE SEQUENCE [LARGE SCALE GENOMIC DNA]</scope>
    <source>
        <strain evidence="5 6">ZYC-3</strain>
    </source>
</reference>
<dbReference type="GO" id="GO:0003677">
    <property type="term" value="F:DNA binding"/>
    <property type="evidence" value="ECO:0007669"/>
    <property type="project" value="UniProtKB-KW"/>
</dbReference>
<keyword evidence="6" id="KW-1185">Reference proteome</keyword>
<dbReference type="PRINTS" id="PR00035">
    <property type="entry name" value="HTHGNTR"/>
</dbReference>
<dbReference type="GO" id="GO:0045892">
    <property type="term" value="P:negative regulation of DNA-templated transcription"/>
    <property type="evidence" value="ECO:0007669"/>
    <property type="project" value="TreeGrafter"/>
</dbReference>
<proteinExistence type="predicted"/>
<dbReference type="PROSITE" id="PS50949">
    <property type="entry name" value="HTH_GNTR"/>
    <property type="match status" value="1"/>
</dbReference>
<dbReference type="InterPro" id="IPR000524">
    <property type="entry name" value="Tscrpt_reg_HTH_GntR"/>
</dbReference>
<evidence type="ECO:0000256" key="2">
    <source>
        <dbReference type="ARBA" id="ARBA00023125"/>
    </source>
</evidence>
<evidence type="ECO:0000256" key="1">
    <source>
        <dbReference type="ARBA" id="ARBA00023015"/>
    </source>
</evidence>
<organism evidence="5 6">
    <name type="scientific">Streptomyces liliifuscus</name>
    <dbReference type="NCBI Taxonomy" id="2797636"/>
    <lineage>
        <taxon>Bacteria</taxon>
        <taxon>Bacillati</taxon>
        <taxon>Actinomycetota</taxon>
        <taxon>Actinomycetes</taxon>
        <taxon>Kitasatosporales</taxon>
        <taxon>Streptomycetaceae</taxon>
        <taxon>Streptomyces</taxon>
    </lineage>
</organism>
<dbReference type="Proteomes" id="UP000595636">
    <property type="component" value="Chromosome"/>
</dbReference>
<dbReference type="CDD" id="cd07377">
    <property type="entry name" value="WHTH_GntR"/>
    <property type="match status" value="1"/>
</dbReference>
<dbReference type="GO" id="GO:0003700">
    <property type="term" value="F:DNA-binding transcription factor activity"/>
    <property type="evidence" value="ECO:0007669"/>
    <property type="project" value="InterPro"/>
</dbReference>
<dbReference type="Gene3D" id="1.10.10.10">
    <property type="entry name" value="Winged helix-like DNA-binding domain superfamily/Winged helix DNA-binding domain"/>
    <property type="match status" value="1"/>
</dbReference>
<dbReference type="AlphaFoldDB" id="A0A7T7KX18"/>
<evidence type="ECO:0000313" key="6">
    <source>
        <dbReference type="Proteomes" id="UP000595636"/>
    </source>
</evidence>
<dbReference type="InterPro" id="IPR050679">
    <property type="entry name" value="Bact_HTH_transcr_reg"/>
</dbReference>
<gene>
    <name evidence="5" type="ORF">JEQ17_21545</name>
</gene>
<sequence>MSGEGVVDGGGREFERVSDELRARMANGVYPLGTLLPPQRVLAQEFGVSRDTVQRVLRALGNESWIETRQGSGSRVIKAQRIHSSATRTVRPAQAVTLRSFINEAFEAPEVTLDVYTLTSESLDAHIRMQAERIRDRDISPDRIAVRMLLPSEELRLPYPRTKDDPTDLRLQNRLHEITRRHSASLRGALRDLRTDDLVPAVDIGIRHVPLVPTFKLYLLNGSEALHGPYEVIERNIELDDGAEVVALDVLGLGATLTHYERDDDPNSPGTVFVGSMQSWFDSIWDMLAQ</sequence>
<dbReference type="Pfam" id="PF00392">
    <property type="entry name" value="GntR"/>
    <property type="match status" value="1"/>
</dbReference>
<dbReference type="PANTHER" id="PTHR44846">
    <property type="entry name" value="MANNOSYL-D-GLYCERATE TRANSPORT/METABOLISM SYSTEM REPRESSOR MNGR-RELATED"/>
    <property type="match status" value="1"/>
</dbReference>
<dbReference type="PANTHER" id="PTHR44846:SF17">
    <property type="entry name" value="GNTR-FAMILY TRANSCRIPTIONAL REGULATOR"/>
    <property type="match status" value="1"/>
</dbReference>
<keyword evidence="2" id="KW-0238">DNA-binding</keyword>
<dbReference type="InterPro" id="IPR036388">
    <property type="entry name" value="WH-like_DNA-bd_sf"/>
</dbReference>
<dbReference type="EMBL" id="CP066831">
    <property type="protein sequence ID" value="QQM41777.1"/>
    <property type="molecule type" value="Genomic_DNA"/>
</dbReference>
<name>A0A7T7KX18_9ACTN</name>
<protein>
    <submittedName>
        <fullName evidence="5">Winged helix-turn-helix transcriptional regulator</fullName>
    </submittedName>
</protein>
<dbReference type="KEGG" id="slf:JEQ17_21545"/>
<feature type="domain" description="HTH gntR-type" evidence="4">
    <location>
        <begin position="11"/>
        <end position="79"/>
    </location>
</feature>
<evidence type="ECO:0000256" key="3">
    <source>
        <dbReference type="ARBA" id="ARBA00023163"/>
    </source>
</evidence>
<keyword evidence="1" id="KW-0805">Transcription regulation</keyword>
<dbReference type="RefSeq" id="WP_200396752.1">
    <property type="nucleotide sequence ID" value="NZ_CP066831.1"/>
</dbReference>
<dbReference type="SMART" id="SM00345">
    <property type="entry name" value="HTH_GNTR"/>
    <property type="match status" value="1"/>
</dbReference>
<dbReference type="SUPFAM" id="SSF46785">
    <property type="entry name" value="Winged helix' DNA-binding domain"/>
    <property type="match status" value="1"/>
</dbReference>
<dbReference type="InterPro" id="IPR036390">
    <property type="entry name" value="WH_DNA-bd_sf"/>
</dbReference>